<proteinExistence type="predicted"/>
<organism evidence="1 2">
    <name type="scientific">Vibrio scophthalmi LMG 19158</name>
    <dbReference type="NCBI Taxonomy" id="870967"/>
    <lineage>
        <taxon>Bacteria</taxon>
        <taxon>Pseudomonadati</taxon>
        <taxon>Pseudomonadota</taxon>
        <taxon>Gammaproteobacteria</taxon>
        <taxon>Vibrionales</taxon>
        <taxon>Vibrionaceae</taxon>
        <taxon>Vibrio</taxon>
    </lineage>
</organism>
<reference evidence="1 2" key="1">
    <citation type="journal article" date="2012" name="Int. J. Syst. Evol. Microbiol.">
        <title>Vibrio caribbeanicus sp. nov., isolated from the marine sponge Scleritoderma cyanea.</title>
        <authorList>
            <person name="Hoffmann M."/>
            <person name="Monday S.R."/>
            <person name="Allard M.W."/>
            <person name="Strain E.A."/>
            <person name="Whittaker P."/>
            <person name="Naum M."/>
            <person name="McCarthy P.J."/>
            <person name="Lopez J.V."/>
            <person name="Fischer M."/>
            <person name="Brown E.W."/>
        </authorList>
    </citation>
    <scope>NUCLEOTIDE SEQUENCE [LARGE SCALE GENOMIC DNA]</scope>
    <source>
        <strain evidence="1 2">LMG 19158</strain>
    </source>
</reference>
<dbReference type="AlphaFoldDB" id="F9RID4"/>
<evidence type="ECO:0000313" key="1">
    <source>
        <dbReference type="EMBL" id="EGU42466.1"/>
    </source>
</evidence>
<protein>
    <submittedName>
        <fullName evidence="1">Uncharacterized protein</fullName>
    </submittedName>
</protein>
<name>F9RID4_9VIBR</name>
<gene>
    <name evidence="1" type="ORF">VIS19158_11733</name>
</gene>
<dbReference type="Proteomes" id="UP000004349">
    <property type="component" value="Unassembled WGS sequence"/>
</dbReference>
<dbReference type="RefSeq" id="WP_005592706.1">
    <property type="nucleotide sequence ID" value="NZ_AFWE01000018.1"/>
</dbReference>
<evidence type="ECO:0000313" key="2">
    <source>
        <dbReference type="Proteomes" id="UP000004349"/>
    </source>
</evidence>
<sequence>MTIANSFPQKNQIRRQRESERMKCVMAARRRIEMLQDLRDIGVAPQDYHLVATSNIHA</sequence>
<comment type="caution">
    <text evidence="1">The sequence shown here is derived from an EMBL/GenBank/DDBJ whole genome shotgun (WGS) entry which is preliminary data.</text>
</comment>
<dbReference type="EMBL" id="AFWE01000018">
    <property type="protein sequence ID" value="EGU42466.1"/>
    <property type="molecule type" value="Genomic_DNA"/>
</dbReference>
<accession>F9RID4</accession>